<evidence type="ECO:0000259" key="1">
    <source>
        <dbReference type="PROSITE" id="PS50075"/>
    </source>
</evidence>
<dbReference type="SUPFAM" id="SSF47336">
    <property type="entry name" value="ACP-like"/>
    <property type="match status" value="1"/>
</dbReference>
<evidence type="ECO:0000313" key="3">
    <source>
        <dbReference type="Proteomes" id="UP000199623"/>
    </source>
</evidence>
<gene>
    <name evidence="2" type="ORF">SAMN05216553_12336</name>
</gene>
<dbReference type="Gene3D" id="1.10.1200.10">
    <property type="entry name" value="ACP-like"/>
    <property type="match status" value="1"/>
</dbReference>
<dbReference type="InterPro" id="IPR009081">
    <property type="entry name" value="PP-bd_ACP"/>
</dbReference>
<dbReference type="AlphaFoldDB" id="A0A1G8CND0"/>
<dbReference type="InterPro" id="IPR036736">
    <property type="entry name" value="ACP-like_sf"/>
</dbReference>
<evidence type="ECO:0000313" key="2">
    <source>
        <dbReference type="EMBL" id="SDH46803.1"/>
    </source>
</evidence>
<reference evidence="3" key="1">
    <citation type="submission" date="2016-10" db="EMBL/GenBank/DDBJ databases">
        <authorList>
            <person name="Varghese N."/>
            <person name="Submissions S."/>
        </authorList>
    </citation>
    <scope>NUCLEOTIDE SEQUENCE [LARGE SCALE GENOMIC DNA]</scope>
    <source>
        <strain evidence="3">CGMCC 4.3506</strain>
    </source>
</reference>
<dbReference type="Proteomes" id="UP000199623">
    <property type="component" value="Unassembled WGS sequence"/>
</dbReference>
<dbReference type="PROSITE" id="PS50075">
    <property type="entry name" value="CARRIER"/>
    <property type="match status" value="1"/>
</dbReference>
<dbReference type="Pfam" id="PF00550">
    <property type="entry name" value="PP-binding"/>
    <property type="match status" value="1"/>
</dbReference>
<protein>
    <submittedName>
        <fullName evidence="2">Acyl carrier protein</fullName>
    </submittedName>
</protein>
<dbReference type="EMBL" id="FNCC01000023">
    <property type="protein sequence ID" value="SDH46803.1"/>
    <property type="molecule type" value="Genomic_DNA"/>
</dbReference>
<accession>A0A1G8CND0</accession>
<proteinExistence type="predicted"/>
<keyword evidence="3" id="KW-1185">Reference proteome</keyword>
<sequence>MPSVYETITEILTTKFAVPAQAIAEDTALEDVLTDSLDVVEFGVVVGEHYNVLISDEELETVTTIADVAALMGSKVAA</sequence>
<organism evidence="2 3">
    <name type="scientific">Lentzea fradiae</name>
    <dbReference type="NCBI Taxonomy" id="200378"/>
    <lineage>
        <taxon>Bacteria</taxon>
        <taxon>Bacillati</taxon>
        <taxon>Actinomycetota</taxon>
        <taxon>Actinomycetes</taxon>
        <taxon>Pseudonocardiales</taxon>
        <taxon>Pseudonocardiaceae</taxon>
        <taxon>Lentzea</taxon>
    </lineage>
</organism>
<dbReference type="STRING" id="200378.SAMN05216553_12336"/>
<feature type="domain" description="Carrier" evidence="1">
    <location>
        <begin position="1"/>
        <end position="76"/>
    </location>
</feature>
<name>A0A1G8CND0_9PSEU</name>